<evidence type="ECO:0000313" key="3">
    <source>
        <dbReference type="Proteomes" id="UP000269945"/>
    </source>
</evidence>
<reference evidence="2 3" key="1">
    <citation type="submission" date="2018-10" db="EMBL/GenBank/DDBJ databases">
        <authorList>
            <person name="Ekblom R."/>
            <person name="Jareborg N."/>
        </authorList>
    </citation>
    <scope>NUCLEOTIDE SEQUENCE [LARGE SCALE GENOMIC DNA]</scope>
    <source>
        <tissue evidence="2">Muscle</tissue>
    </source>
</reference>
<dbReference type="Proteomes" id="UP000269945">
    <property type="component" value="Unassembled WGS sequence"/>
</dbReference>
<accession>A0A9X9MDD5</accession>
<dbReference type="EMBL" id="CYRY02046875">
    <property type="protein sequence ID" value="VCX42682.1"/>
    <property type="molecule type" value="Genomic_DNA"/>
</dbReference>
<proteinExistence type="predicted"/>
<evidence type="ECO:0000256" key="1">
    <source>
        <dbReference type="SAM" id="MobiDB-lite"/>
    </source>
</evidence>
<gene>
    <name evidence="2" type="ORF">BN2614_LOCUS1</name>
</gene>
<sequence length="39" mass="4695">MNRKEGPEVKEQKKQRLKEGKSVTQVFYNEHAFIIYLEV</sequence>
<name>A0A9X9MDD5_GULGU</name>
<dbReference type="AlphaFoldDB" id="A0A9X9MDD5"/>
<comment type="caution">
    <text evidence="2">The sequence shown here is derived from an EMBL/GenBank/DDBJ whole genome shotgun (WGS) entry which is preliminary data.</text>
</comment>
<protein>
    <submittedName>
        <fullName evidence="2">Uncharacterized protein</fullName>
    </submittedName>
</protein>
<keyword evidence="3" id="KW-1185">Reference proteome</keyword>
<evidence type="ECO:0000313" key="2">
    <source>
        <dbReference type="EMBL" id="VCX42682.1"/>
    </source>
</evidence>
<organism evidence="2 3">
    <name type="scientific">Gulo gulo</name>
    <name type="common">Wolverine</name>
    <name type="synonym">Gluton</name>
    <dbReference type="NCBI Taxonomy" id="48420"/>
    <lineage>
        <taxon>Eukaryota</taxon>
        <taxon>Metazoa</taxon>
        <taxon>Chordata</taxon>
        <taxon>Craniata</taxon>
        <taxon>Vertebrata</taxon>
        <taxon>Euteleostomi</taxon>
        <taxon>Mammalia</taxon>
        <taxon>Eutheria</taxon>
        <taxon>Laurasiatheria</taxon>
        <taxon>Carnivora</taxon>
        <taxon>Caniformia</taxon>
        <taxon>Musteloidea</taxon>
        <taxon>Mustelidae</taxon>
        <taxon>Guloninae</taxon>
        <taxon>Gulo</taxon>
    </lineage>
</organism>
<feature type="region of interest" description="Disordered" evidence="1">
    <location>
        <begin position="1"/>
        <end position="20"/>
    </location>
</feature>